<name>A0ABS5P0H3_9BACI</name>
<evidence type="ECO:0000313" key="3">
    <source>
        <dbReference type="Proteomes" id="UP000681027"/>
    </source>
</evidence>
<organism evidence="2 3">
    <name type="scientific">Cytobacillus citreus</name>
    <dbReference type="NCBI Taxonomy" id="2833586"/>
    <lineage>
        <taxon>Bacteria</taxon>
        <taxon>Bacillati</taxon>
        <taxon>Bacillota</taxon>
        <taxon>Bacilli</taxon>
        <taxon>Bacillales</taxon>
        <taxon>Bacillaceae</taxon>
        <taxon>Cytobacillus</taxon>
    </lineage>
</organism>
<gene>
    <name evidence="2" type="ORF">KHA94_24250</name>
</gene>
<accession>A0ABS5P0H3</accession>
<keyword evidence="1" id="KW-0472">Membrane</keyword>
<protein>
    <submittedName>
        <fullName evidence="2">Uncharacterized protein</fullName>
    </submittedName>
</protein>
<dbReference type="RefSeq" id="WP_213104642.1">
    <property type="nucleotide sequence ID" value="NZ_JAGYPM010000009.1"/>
</dbReference>
<dbReference type="Proteomes" id="UP000681027">
    <property type="component" value="Unassembled WGS sequence"/>
</dbReference>
<keyword evidence="3" id="KW-1185">Reference proteome</keyword>
<sequence>MKIIKSLLFWFIITEILIGVLLYSFGFRITYFPELETSWDAVAATGQWERAIF</sequence>
<comment type="caution">
    <text evidence="2">The sequence shown here is derived from an EMBL/GenBank/DDBJ whole genome shotgun (WGS) entry which is preliminary data.</text>
</comment>
<reference evidence="2 3" key="1">
    <citation type="submission" date="2021-05" db="EMBL/GenBank/DDBJ databases">
        <title>Novel Bacillus species.</title>
        <authorList>
            <person name="Liu G."/>
        </authorList>
    </citation>
    <scope>NUCLEOTIDE SEQUENCE [LARGE SCALE GENOMIC DNA]</scope>
    <source>
        <strain evidence="2 3">FJAT-49705</strain>
    </source>
</reference>
<keyword evidence="1" id="KW-0812">Transmembrane</keyword>
<dbReference type="EMBL" id="JAGYPM010000009">
    <property type="protein sequence ID" value="MBS4193208.1"/>
    <property type="molecule type" value="Genomic_DNA"/>
</dbReference>
<keyword evidence="1" id="KW-1133">Transmembrane helix</keyword>
<evidence type="ECO:0000256" key="1">
    <source>
        <dbReference type="SAM" id="Phobius"/>
    </source>
</evidence>
<proteinExistence type="predicted"/>
<evidence type="ECO:0000313" key="2">
    <source>
        <dbReference type="EMBL" id="MBS4193208.1"/>
    </source>
</evidence>
<feature type="transmembrane region" description="Helical" evidence="1">
    <location>
        <begin position="7"/>
        <end position="26"/>
    </location>
</feature>